<evidence type="ECO:0000256" key="8">
    <source>
        <dbReference type="ARBA" id="ARBA00023143"/>
    </source>
</evidence>
<keyword evidence="8 9" id="KW-0975">Bacterial flagellum</keyword>
<dbReference type="GO" id="GO:0071973">
    <property type="term" value="P:bacterial-type flagellum-dependent cell motility"/>
    <property type="evidence" value="ECO:0007669"/>
    <property type="project" value="InterPro"/>
</dbReference>
<dbReference type="GO" id="GO:0009431">
    <property type="term" value="C:bacterial-type flagellum basal body, MS ring"/>
    <property type="evidence" value="ECO:0007669"/>
    <property type="project" value="InterPro"/>
</dbReference>
<evidence type="ECO:0000313" key="14">
    <source>
        <dbReference type="Proteomes" id="UP000184082"/>
    </source>
</evidence>
<dbReference type="Pfam" id="PF01514">
    <property type="entry name" value="YscJ_FliF"/>
    <property type="match status" value="1"/>
</dbReference>
<protein>
    <recommendedName>
        <fullName evidence="9">Flagellar M-ring protein</fullName>
    </recommendedName>
</protein>
<evidence type="ECO:0000256" key="9">
    <source>
        <dbReference type="PIRNR" id="PIRNR004862"/>
    </source>
</evidence>
<evidence type="ECO:0000256" key="1">
    <source>
        <dbReference type="ARBA" id="ARBA00004117"/>
    </source>
</evidence>
<evidence type="ECO:0000256" key="5">
    <source>
        <dbReference type="ARBA" id="ARBA00022692"/>
    </source>
</evidence>
<dbReference type="InterPro" id="IPR045851">
    <property type="entry name" value="AMP-bd_C_sf"/>
</dbReference>
<sequence>MGESLEKIRNQLNEFFQSLNKKQKILIGLGSLFLVSFLSLAIFYFAKPDYKVIYSGLNLEEAGQITAKLDEMNIPWKDANGGTTILVPKESVNKARMNLAVEGFPNKEFTWSDAFNSNSLTMTSEERRMKYLKAQMSELAQTIETLEGVVDAKVNLSVPDNSDFLTEKYKFSKASVVVTLKRGYKLTEQQVNGIVMIVANAVEGLKPENVSVHDSTGRILNSKPEDSEVYTVNNSMDIQQQVRTNLQNSIKNLLAKIYGFKNVDVMVNVKLNFDKEVTQYVEFNPPLEGETNGLIRSISKLKEQVADTAEGGPPGTDSNSQEITEYKEFESKGSKYEKENTNINYELNEIRKNIVKAPGQIEDISVAVIINRKSLPNGELTEEHKQQLIKLVSAAAGLETKVVEVMASDFNDSDNQNSIVSSEDNGNILSKLPMWSIGIISLLLIIGVVFTVIRIRKRKNEVQEILEPPVTGESDEIEEIDLDFNDKASYKYQIEKFLDKKPEAVAQLLRNWLNED</sequence>
<dbReference type="PIRSF" id="PIRSF004862">
    <property type="entry name" value="FliF"/>
    <property type="match status" value="1"/>
</dbReference>
<keyword evidence="4" id="KW-1003">Cell membrane</keyword>
<evidence type="ECO:0000313" key="13">
    <source>
        <dbReference type="EMBL" id="SHJ69029.1"/>
    </source>
</evidence>
<name>A0A1M6LCW7_9FIRM</name>
<accession>A0A1M6LCW7</accession>
<feature type="transmembrane region" description="Helical" evidence="10">
    <location>
        <begin position="25"/>
        <end position="46"/>
    </location>
</feature>
<dbReference type="Proteomes" id="UP000184082">
    <property type="component" value="Unassembled WGS sequence"/>
</dbReference>
<dbReference type="InterPro" id="IPR013556">
    <property type="entry name" value="Flag_M-ring_C"/>
</dbReference>
<evidence type="ECO:0000256" key="4">
    <source>
        <dbReference type="ARBA" id="ARBA00022475"/>
    </source>
</evidence>
<keyword evidence="13" id="KW-0969">Cilium</keyword>
<dbReference type="PANTHER" id="PTHR30046">
    <property type="entry name" value="FLAGELLAR M-RING PROTEIN"/>
    <property type="match status" value="1"/>
</dbReference>
<proteinExistence type="inferred from homology"/>
<dbReference type="GO" id="GO:0005886">
    <property type="term" value="C:plasma membrane"/>
    <property type="evidence" value="ECO:0007669"/>
    <property type="project" value="UniProtKB-SubCell"/>
</dbReference>
<keyword evidence="7 10" id="KW-0472">Membrane</keyword>
<dbReference type="RefSeq" id="WP_072965484.1">
    <property type="nucleotide sequence ID" value="NZ_FRAJ01000003.1"/>
</dbReference>
<evidence type="ECO:0000259" key="12">
    <source>
        <dbReference type="Pfam" id="PF08345"/>
    </source>
</evidence>
<gene>
    <name evidence="13" type="ORF">SAMN02745883_00162</name>
</gene>
<dbReference type="NCBIfam" id="TIGR00206">
    <property type="entry name" value="fliF"/>
    <property type="match status" value="1"/>
</dbReference>
<keyword evidence="13" id="KW-0282">Flagellum</keyword>
<organism evidence="13 14">
    <name type="scientific">Caminicella sporogenes DSM 14501</name>
    <dbReference type="NCBI Taxonomy" id="1121266"/>
    <lineage>
        <taxon>Bacteria</taxon>
        <taxon>Bacillati</taxon>
        <taxon>Bacillota</taxon>
        <taxon>Clostridia</taxon>
        <taxon>Peptostreptococcales</taxon>
        <taxon>Caminicellaceae</taxon>
        <taxon>Caminicella</taxon>
    </lineage>
</organism>
<keyword evidence="14" id="KW-1185">Reference proteome</keyword>
<dbReference type="Gene3D" id="3.30.300.30">
    <property type="match status" value="1"/>
</dbReference>
<evidence type="ECO:0000256" key="6">
    <source>
        <dbReference type="ARBA" id="ARBA00022989"/>
    </source>
</evidence>
<reference evidence="13 14" key="1">
    <citation type="submission" date="2016-11" db="EMBL/GenBank/DDBJ databases">
        <authorList>
            <person name="Jaros S."/>
            <person name="Januszkiewicz K."/>
            <person name="Wedrychowicz H."/>
        </authorList>
    </citation>
    <scope>NUCLEOTIDE SEQUENCE [LARGE SCALE GENOMIC DNA]</scope>
    <source>
        <strain evidence="13 14">DSM 14501</strain>
    </source>
</reference>
<comment type="subcellular location">
    <subcellularLocation>
        <location evidence="1 9">Bacterial flagellum basal body</location>
    </subcellularLocation>
    <subcellularLocation>
        <location evidence="2">Cell membrane</location>
        <topology evidence="2">Multi-pass membrane protein</topology>
    </subcellularLocation>
</comment>
<dbReference type="InterPro" id="IPR000067">
    <property type="entry name" value="FlgMring_FliF"/>
</dbReference>
<evidence type="ECO:0000256" key="3">
    <source>
        <dbReference type="ARBA" id="ARBA00007971"/>
    </source>
</evidence>
<dbReference type="PRINTS" id="PR01009">
    <property type="entry name" value="FLGMRINGFLIF"/>
</dbReference>
<dbReference type="Pfam" id="PF08345">
    <property type="entry name" value="YscJ_FliF_C"/>
    <property type="match status" value="1"/>
</dbReference>
<keyword evidence="6 10" id="KW-1133">Transmembrane helix</keyword>
<keyword evidence="5 10" id="KW-0812">Transmembrane</keyword>
<feature type="domain" description="Flagellar M-ring N-terminal" evidence="11">
    <location>
        <begin position="46"/>
        <end position="221"/>
    </location>
</feature>
<evidence type="ECO:0000259" key="11">
    <source>
        <dbReference type="Pfam" id="PF01514"/>
    </source>
</evidence>
<feature type="transmembrane region" description="Helical" evidence="10">
    <location>
        <begin position="432"/>
        <end position="453"/>
    </location>
</feature>
<evidence type="ECO:0000256" key="10">
    <source>
        <dbReference type="SAM" id="Phobius"/>
    </source>
</evidence>
<dbReference type="EMBL" id="FRAJ01000003">
    <property type="protein sequence ID" value="SHJ69029.1"/>
    <property type="molecule type" value="Genomic_DNA"/>
</dbReference>
<comment type="function">
    <text evidence="9">The M ring may be actively involved in energy transduction.</text>
</comment>
<dbReference type="AlphaFoldDB" id="A0A1M6LCW7"/>
<evidence type="ECO:0000256" key="7">
    <source>
        <dbReference type="ARBA" id="ARBA00023136"/>
    </source>
</evidence>
<feature type="domain" description="Flagellar M-ring C-terminal" evidence="12">
    <location>
        <begin position="254"/>
        <end position="407"/>
    </location>
</feature>
<dbReference type="STRING" id="1121266.SAMN02745883_00162"/>
<dbReference type="InterPro" id="IPR043427">
    <property type="entry name" value="YscJ/FliF"/>
</dbReference>
<comment type="similarity">
    <text evidence="3 9">Belongs to the FliF family.</text>
</comment>
<keyword evidence="13" id="KW-0966">Cell projection</keyword>
<evidence type="ECO:0000256" key="2">
    <source>
        <dbReference type="ARBA" id="ARBA00004651"/>
    </source>
</evidence>
<dbReference type="PANTHER" id="PTHR30046:SF0">
    <property type="entry name" value="FLAGELLAR M-RING PROTEIN"/>
    <property type="match status" value="1"/>
</dbReference>
<dbReference type="GO" id="GO:0003774">
    <property type="term" value="F:cytoskeletal motor activity"/>
    <property type="evidence" value="ECO:0007669"/>
    <property type="project" value="InterPro"/>
</dbReference>
<dbReference type="InterPro" id="IPR006182">
    <property type="entry name" value="FliF_N_dom"/>
</dbReference>